<dbReference type="SFLD" id="SFLDS00003">
    <property type="entry name" value="Haloacid_Dehalogenase"/>
    <property type="match status" value="1"/>
</dbReference>
<evidence type="ECO:0000256" key="3">
    <source>
        <dbReference type="ARBA" id="ARBA00022842"/>
    </source>
</evidence>
<keyword evidence="2 4" id="KW-0378">Hydrolase</keyword>
<dbReference type="NCBIfam" id="TIGR01549">
    <property type="entry name" value="HAD-SF-IA-v1"/>
    <property type="match status" value="1"/>
</dbReference>
<dbReference type="InterPro" id="IPR051400">
    <property type="entry name" value="HAD-like_hydrolase"/>
</dbReference>
<protein>
    <submittedName>
        <fullName evidence="4">HAD family hydrolase</fullName>
    </submittedName>
</protein>
<evidence type="ECO:0000313" key="4">
    <source>
        <dbReference type="EMBL" id="MCX2978503.1"/>
    </source>
</evidence>
<comment type="caution">
    <text evidence="4">The sequence shown here is derived from an EMBL/GenBank/DDBJ whole genome shotgun (WGS) entry which is preliminary data.</text>
</comment>
<dbReference type="InterPro" id="IPR006439">
    <property type="entry name" value="HAD-SF_hydro_IA"/>
</dbReference>
<dbReference type="RefSeq" id="WP_279250199.1">
    <property type="nucleotide sequence ID" value="NZ_SHNO01000001.1"/>
</dbReference>
<dbReference type="SFLD" id="SFLDG01129">
    <property type="entry name" value="C1.5:_HAD__Beta-PGM__Phosphata"/>
    <property type="match status" value="1"/>
</dbReference>
<proteinExistence type="predicted"/>
<reference evidence="4" key="1">
    <citation type="submission" date="2019-02" db="EMBL/GenBank/DDBJ databases">
        <authorList>
            <person name="Li S.-H."/>
        </authorList>
    </citation>
    <scope>NUCLEOTIDE SEQUENCE</scope>
    <source>
        <strain evidence="4">IMCC11814</strain>
    </source>
</reference>
<comment type="cofactor">
    <cofactor evidence="1">
        <name>Mg(2+)</name>
        <dbReference type="ChEBI" id="CHEBI:18420"/>
    </cofactor>
</comment>
<sequence>MLRALLLDMDNTLCDTHRAVDAAKIQFARHVCQRFSEETSLNGDAFASAFVTGIYREWSDSQRSAYLPIIERQGEEAFRKKLIQDLLAEQHINTVTDTLANDLLEVFESERIDAFDFYPGIADFLDRIRDKLTLVVITNGPEFSQLPKIAAVNLEHYVDHIIVGGQESEQKPARSIFEKALQLANCQAEEAIHIGDSFSADIVGASNSNIKTIWVRHEQKPDPVSTIRACYTVDHPREIPALVEKIVG</sequence>
<keyword evidence="5" id="KW-1185">Reference proteome</keyword>
<keyword evidence="3" id="KW-0460">Magnesium</keyword>
<dbReference type="EMBL" id="SHNO01000001">
    <property type="protein sequence ID" value="MCX2978503.1"/>
    <property type="molecule type" value="Genomic_DNA"/>
</dbReference>
<dbReference type="SUPFAM" id="SSF56784">
    <property type="entry name" value="HAD-like"/>
    <property type="match status" value="1"/>
</dbReference>
<dbReference type="PANTHER" id="PTHR46470">
    <property type="entry name" value="N-ACYLNEURAMINATE-9-PHOSPHATASE"/>
    <property type="match status" value="1"/>
</dbReference>
<evidence type="ECO:0000256" key="1">
    <source>
        <dbReference type="ARBA" id="ARBA00001946"/>
    </source>
</evidence>
<name>A0ABT3T8A2_9GAMM</name>
<evidence type="ECO:0000313" key="5">
    <source>
        <dbReference type="Proteomes" id="UP001143304"/>
    </source>
</evidence>
<dbReference type="Proteomes" id="UP001143304">
    <property type="component" value="Unassembled WGS sequence"/>
</dbReference>
<gene>
    <name evidence="4" type="ORF">EYC82_14145</name>
</gene>
<accession>A0ABT3T8A2</accession>
<dbReference type="PANTHER" id="PTHR46470:SF3">
    <property type="entry name" value="N-ACYLNEURAMINATE-9-PHOSPHATASE"/>
    <property type="match status" value="1"/>
</dbReference>
<dbReference type="InterPro" id="IPR023214">
    <property type="entry name" value="HAD_sf"/>
</dbReference>
<dbReference type="Gene3D" id="1.20.120.710">
    <property type="entry name" value="Haloacid dehalogenase hydrolase-like domain"/>
    <property type="match status" value="1"/>
</dbReference>
<dbReference type="Pfam" id="PF00702">
    <property type="entry name" value="Hydrolase"/>
    <property type="match status" value="1"/>
</dbReference>
<organism evidence="4 5">
    <name type="scientific">Candidatus Marimicrobium litorale</name>
    <dbReference type="NCBI Taxonomy" id="2518991"/>
    <lineage>
        <taxon>Bacteria</taxon>
        <taxon>Pseudomonadati</taxon>
        <taxon>Pseudomonadota</taxon>
        <taxon>Gammaproteobacteria</taxon>
        <taxon>Cellvibrionales</taxon>
        <taxon>Halieaceae</taxon>
        <taxon>Marimicrobium</taxon>
    </lineage>
</organism>
<dbReference type="GO" id="GO:0016787">
    <property type="term" value="F:hydrolase activity"/>
    <property type="evidence" value="ECO:0007669"/>
    <property type="project" value="UniProtKB-KW"/>
</dbReference>
<dbReference type="InterPro" id="IPR036412">
    <property type="entry name" value="HAD-like_sf"/>
</dbReference>
<evidence type="ECO:0000256" key="2">
    <source>
        <dbReference type="ARBA" id="ARBA00022801"/>
    </source>
</evidence>
<dbReference type="Gene3D" id="3.40.50.1000">
    <property type="entry name" value="HAD superfamily/HAD-like"/>
    <property type="match status" value="1"/>
</dbReference>